<dbReference type="Gene3D" id="1.20.1730.10">
    <property type="entry name" value="Sodium/glucose cotransporter"/>
    <property type="match status" value="1"/>
</dbReference>
<dbReference type="InterPro" id="IPR038377">
    <property type="entry name" value="Na/Glc_symporter_sf"/>
</dbReference>
<name>A0A9J6FMA6_HAELO</name>
<dbReference type="EMBL" id="JABSTR010000004">
    <property type="protein sequence ID" value="KAH9367358.1"/>
    <property type="molecule type" value="Genomic_DNA"/>
</dbReference>
<evidence type="ECO:0000256" key="7">
    <source>
        <dbReference type="SAM" id="MobiDB-lite"/>
    </source>
</evidence>
<keyword evidence="8" id="KW-1133">Transmembrane helix</keyword>
<keyword evidence="2" id="KW-0813">Transport</keyword>
<keyword evidence="5" id="KW-0406">Ion transport</keyword>
<dbReference type="GO" id="GO:0006814">
    <property type="term" value="P:sodium ion transport"/>
    <property type="evidence" value="ECO:0007669"/>
    <property type="project" value="UniProtKB-KW"/>
</dbReference>
<feature type="transmembrane region" description="Helical" evidence="8">
    <location>
        <begin position="28"/>
        <end position="50"/>
    </location>
</feature>
<dbReference type="OrthoDB" id="6132759at2759"/>
<dbReference type="AlphaFoldDB" id="A0A9J6FMA6"/>
<dbReference type="PANTHER" id="PTHR42985">
    <property type="entry name" value="SODIUM-COUPLED MONOCARBOXYLATE TRANSPORTER"/>
    <property type="match status" value="1"/>
</dbReference>
<protein>
    <submittedName>
        <fullName evidence="9">Uncharacterized protein</fullName>
    </submittedName>
</protein>
<evidence type="ECO:0000256" key="3">
    <source>
        <dbReference type="ARBA" id="ARBA00022475"/>
    </source>
</evidence>
<comment type="subcellular location">
    <subcellularLocation>
        <location evidence="1">Cell membrane</location>
        <topology evidence="1">Multi-pass membrane protein</topology>
    </subcellularLocation>
</comment>
<keyword evidence="8" id="KW-0472">Membrane</keyword>
<reference evidence="9 10" key="1">
    <citation type="journal article" date="2020" name="Cell">
        <title>Large-Scale Comparative Analyses of Tick Genomes Elucidate Their Genetic Diversity and Vector Capacities.</title>
        <authorList>
            <consortium name="Tick Genome and Microbiome Consortium (TIGMIC)"/>
            <person name="Jia N."/>
            <person name="Wang J."/>
            <person name="Shi W."/>
            <person name="Du L."/>
            <person name="Sun Y."/>
            <person name="Zhan W."/>
            <person name="Jiang J.F."/>
            <person name="Wang Q."/>
            <person name="Zhang B."/>
            <person name="Ji P."/>
            <person name="Bell-Sakyi L."/>
            <person name="Cui X.M."/>
            <person name="Yuan T.T."/>
            <person name="Jiang B.G."/>
            <person name="Yang W.F."/>
            <person name="Lam T.T."/>
            <person name="Chang Q.C."/>
            <person name="Ding S.J."/>
            <person name="Wang X.J."/>
            <person name="Zhu J.G."/>
            <person name="Ruan X.D."/>
            <person name="Zhao L."/>
            <person name="Wei J.T."/>
            <person name="Ye R.Z."/>
            <person name="Que T.C."/>
            <person name="Du C.H."/>
            <person name="Zhou Y.H."/>
            <person name="Cheng J.X."/>
            <person name="Dai P.F."/>
            <person name="Guo W.B."/>
            <person name="Han X.H."/>
            <person name="Huang E.J."/>
            <person name="Li L.F."/>
            <person name="Wei W."/>
            <person name="Gao Y.C."/>
            <person name="Liu J.Z."/>
            <person name="Shao H.Z."/>
            <person name="Wang X."/>
            <person name="Wang C.C."/>
            <person name="Yang T.C."/>
            <person name="Huo Q.B."/>
            <person name="Li W."/>
            <person name="Chen H.Y."/>
            <person name="Chen S.E."/>
            <person name="Zhou L.G."/>
            <person name="Ni X.B."/>
            <person name="Tian J.H."/>
            <person name="Sheng Y."/>
            <person name="Liu T."/>
            <person name="Pan Y.S."/>
            <person name="Xia L.Y."/>
            <person name="Li J."/>
            <person name="Zhao F."/>
            <person name="Cao W.C."/>
        </authorList>
    </citation>
    <scope>NUCLEOTIDE SEQUENCE [LARGE SCALE GENOMIC DNA]</scope>
    <source>
        <strain evidence="9">HaeL-2018</strain>
    </source>
</reference>
<accession>A0A9J6FMA6</accession>
<evidence type="ECO:0000256" key="5">
    <source>
        <dbReference type="ARBA" id="ARBA00023065"/>
    </source>
</evidence>
<organism evidence="9 10">
    <name type="scientific">Haemaphysalis longicornis</name>
    <name type="common">Bush tick</name>
    <dbReference type="NCBI Taxonomy" id="44386"/>
    <lineage>
        <taxon>Eukaryota</taxon>
        <taxon>Metazoa</taxon>
        <taxon>Ecdysozoa</taxon>
        <taxon>Arthropoda</taxon>
        <taxon>Chelicerata</taxon>
        <taxon>Arachnida</taxon>
        <taxon>Acari</taxon>
        <taxon>Parasitiformes</taxon>
        <taxon>Ixodida</taxon>
        <taxon>Ixodoidea</taxon>
        <taxon>Ixodidae</taxon>
        <taxon>Haemaphysalinae</taxon>
        <taxon>Haemaphysalis</taxon>
    </lineage>
</organism>
<comment type="caution">
    <text evidence="9">The sequence shown here is derived from an EMBL/GenBank/DDBJ whole genome shotgun (WGS) entry which is preliminary data.</text>
</comment>
<dbReference type="VEuPathDB" id="VectorBase:HLOH_050500"/>
<dbReference type="GO" id="GO:0005886">
    <property type="term" value="C:plasma membrane"/>
    <property type="evidence" value="ECO:0007669"/>
    <property type="project" value="UniProtKB-SubCell"/>
</dbReference>
<dbReference type="Proteomes" id="UP000821853">
    <property type="component" value="Chromosome 2"/>
</dbReference>
<keyword evidence="3" id="KW-1003">Cell membrane</keyword>
<dbReference type="PANTHER" id="PTHR42985:SF40">
    <property type="entry name" value="LD47995P-RELATED"/>
    <property type="match status" value="1"/>
</dbReference>
<evidence type="ECO:0000256" key="1">
    <source>
        <dbReference type="ARBA" id="ARBA00004651"/>
    </source>
</evidence>
<keyword evidence="8" id="KW-0812">Transmembrane</keyword>
<evidence type="ECO:0000256" key="2">
    <source>
        <dbReference type="ARBA" id="ARBA00022448"/>
    </source>
</evidence>
<evidence type="ECO:0000256" key="4">
    <source>
        <dbReference type="ARBA" id="ARBA00023053"/>
    </source>
</evidence>
<feature type="region of interest" description="Disordered" evidence="7">
    <location>
        <begin position="75"/>
        <end position="94"/>
    </location>
</feature>
<gene>
    <name evidence="9" type="ORF">HPB48_010153</name>
</gene>
<evidence type="ECO:0000313" key="10">
    <source>
        <dbReference type="Proteomes" id="UP000821853"/>
    </source>
</evidence>
<keyword evidence="10" id="KW-1185">Reference proteome</keyword>
<sequence>MSMMASFLSAITILGVPSEIFIHGSQYMVNFVGLIIAIFLATTLFLPVFYEIDMISANQVRYYYKKVSVRKVGANQKASAASKKASSLRRKQAF</sequence>
<evidence type="ECO:0000256" key="8">
    <source>
        <dbReference type="SAM" id="Phobius"/>
    </source>
</evidence>
<evidence type="ECO:0000256" key="6">
    <source>
        <dbReference type="ARBA" id="ARBA00023201"/>
    </source>
</evidence>
<evidence type="ECO:0000313" key="9">
    <source>
        <dbReference type="EMBL" id="KAH9367358.1"/>
    </source>
</evidence>
<keyword evidence="4" id="KW-0915">Sodium</keyword>
<proteinExistence type="predicted"/>
<dbReference type="GO" id="GO:0015293">
    <property type="term" value="F:symporter activity"/>
    <property type="evidence" value="ECO:0007669"/>
    <property type="project" value="TreeGrafter"/>
</dbReference>
<dbReference type="InterPro" id="IPR051163">
    <property type="entry name" value="Sodium:Solute_Symporter_SSF"/>
</dbReference>
<keyword evidence="6" id="KW-0739">Sodium transport</keyword>